<dbReference type="STRING" id="280871.TL10_27660"/>
<proteinExistence type="predicted"/>
<accession>A0A0D1JMR3</accession>
<evidence type="ECO:0000313" key="2">
    <source>
        <dbReference type="Proteomes" id="UP000032221"/>
    </source>
</evidence>
<gene>
    <name evidence="1" type="ORF">TL10_27660</name>
</gene>
<keyword evidence="2" id="KW-1185">Reference proteome</keyword>
<dbReference type="AlphaFoldDB" id="A0A0D1JMR3"/>
<name>A0A0D1JMR3_9MYCO</name>
<organism evidence="1 2">
    <name type="scientific">Mycolicibacterium llatzerense</name>
    <dbReference type="NCBI Taxonomy" id="280871"/>
    <lineage>
        <taxon>Bacteria</taxon>
        <taxon>Bacillati</taxon>
        <taxon>Actinomycetota</taxon>
        <taxon>Actinomycetes</taxon>
        <taxon>Mycobacteriales</taxon>
        <taxon>Mycobacteriaceae</taxon>
        <taxon>Mycolicibacterium</taxon>
    </lineage>
</organism>
<dbReference type="PATRIC" id="fig|280871.6.peg.5738"/>
<dbReference type="Proteomes" id="UP000032221">
    <property type="component" value="Unassembled WGS sequence"/>
</dbReference>
<reference evidence="1 2" key="1">
    <citation type="submission" date="2015-01" db="EMBL/GenBank/DDBJ databases">
        <title>Genome sequence of Mycobacterium llatzerense and Mycobacterium immunogenum recovered from brain abscess.</title>
        <authorList>
            <person name="Greninger A.L."/>
            <person name="Langelier C."/>
            <person name="Cunningham G."/>
            <person name="Chiu C.Y."/>
            <person name="Miller S."/>
        </authorList>
    </citation>
    <scope>NUCLEOTIDE SEQUENCE [LARGE SCALE GENOMIC DNA]</scope>
    <source>
        <strain evidence="1 2">CLUC14</strain>
    </source>
</reference>
<protein>
    <submittedName>
        <fullName evidence="1">Peptide methionine sulfoxide reductase</fullName>
    </submittedName>
</protein>
<evidence type="ECO:0000313" key="1">
    <source>
        <dbReference type="EMBL" id="KIU13859.1"/>
    </source>
</evidence>
<dbReference type="EMBL" id="JXST01000062">
    <property type="protein sequence ID" value="KIU13859.1"/>
    <property type="molecule type" value="Genomic_DNA"/>
</dbReference>
<dbReference type="OrthoDB" id="1189996at2"/>
<sequence>MPALVERVPEGWTRAIYNGRTYGLARTTRAGGRSITIFAEELGGTDLISANVYRTGAADHLRACEMPTAKVLAFLRAWTPA</sequence>
<comment type="caution">
    <text evidence="1">The sequence shown here is derived from an EMBL/GenBank/DDBJ whole genome shotgun (WGS) entry which is preliminary data.</text>
</comment>